<evidence type="ECO:0000259" key="1">
    <source>
        <dbReference type="Pfam" id="PF12937"/>
    </source>
</evidence>
<feature type="domain" description="F-box" evidence="1">
    <location>
        <begin position="8"/>
        <end position="45"/>
    </location>
</feature>
<reference evidence="2" key="1">
    <citation type="journal article" date="2021" name="Nat. Commun.">
        <title>Genetic determinants of endophytism in the Arabidopsis root mycobiome.</title>
        <authorList>
            <person name="Mesny F."/>
            <person name="Miyauchi S."/>
            <person name="Thiergart T."/>
            <person name="Pickel B."/>
            <person name="Atanasova L."/>
            <person name="Karlsson M."/>
            <person name="Huettel B."/>
            <person name="Barry K.W."/>
            <person name="Haridas S."/>
            <person name="Chen C."/>
            <person name="Bauer D."/>
            <person name="Andreopoulos W."/>
            <person name="Pangilinan J."/>
            <person name="LaButti K."/>
            <person name="Riley R."/>
            <person name="Lipzen A."/>
            <person name="Clum A."/>
            <person name="Drula E."/>
            <person name="Henrissat B."/>
            <person name="Kohler A."/>
            <person name="Grigoriev I.V."/>
            <person name="Martin F.M."/>
            <person name="Hacquard S."/>
        </authorList>
    </citation>
    <scope>NUCLEOTIDE SEQUENCE</scope>
    <source>
        <strain evidence="2">MPI-SDFR-AT-0120</strain>
    </source>
</reference>
<organism evidence="2 3">
    <name type="scientific">Paraphoma chrysanthemicola</name>
    <dbReference type="NCBI Taxonomy" id="798071"/>
    <lineage>
        <taxon>Eukaryota</taxon>
        <taxon>Fungi</taxon>
        <taxon>Dikarya</taxon>
        <taxon>Ascomycota</taxon>
        <taxon>Pezizomycotina</taxon>
        <taxon>Dothideomycetes</taxon>
        <taxon>Pleosporomycetidae</taxon>
        <taxon>Pleosporales</taxon>
        <taxon>Pleosporineae</taxon>
        <taxon>Phaeosphaeriaceae</taxon>
        <taxon>Paraphoma</taxon>
    </lineage>
</organism>
<dbReference type="EMBL" id="JAGMVJ010000003">
    <property type="protein sequence ID" value="KAH7092094.1"/>
    <property type="molecule type" value="Genomic_DNA"/>
</dbReference>
<dbReference type="SUPFAM" id="SSF81383">
    <property type="entry name" value="F-box domain"/>
    <property type="match status" value="1"/>
</dbReference>
<evidence type="ECO:0000313" key="3">
    <source>
        <dbReference type="Proteomes" id="UP000813461"/>
    </source>
</evidence>
<comment type="caution">
    <text evidence="2">The sequence shown here is derived from an EMBL/GenBank/DDBJ whole genome shotgun (WGS) entry which is preliminary data.</text>
</comment>
<dbReference type="OrthoDB" id="4192220at2759"/>
<name>A0A8K0RB92_9PLEO</name>
<sequence>MDQSTCYIARLPEELLEHILGLLEAETARDIWWKCLNTCRQWHRIGLGLYKGLGFATTAIIESDHLRRRDIQDEDPKSNYPLNIDFNFQPPSELYLSRLRSLTIHVRHQRTATPFRPRPGEDILTTLQSSFCFMPRLTTFSLKFSEGWDFPNLDVPVIPQSLLANLVASLPTTVIDLDLDTAGTDLPPSPALIAHNPELHLCHKINKILTRLRHLRLRTSHICSTLLNFHPNTPPCPQSSTCSHCTSNSPATCHLLRTWTMRTMTIWLPWGQTLASNSFAQSASALLNPTLYNPTTILVIQQSDHMHPDRTSISTPNSSVYDSFTYTPHSNVSRAIRERLDVFAFKRISGHSTLPRPTNSSSEMTASLAQKTTHNTPLRRFYFSHPPSLDTGSFTSHAFLAMHALEAGLAWTQRRRIGARFPIAESDQRGKMYWKSGDQEGGRNKGVLWYCEYPGCGERRARVGLRGHVMYEHGEVGLGSDGRQGRKWGCVSVGCDRVGELGFMSEGDRDEHLRGHYQL</sequence>
<dbReference type="Proteomes" id="UP000813461">
    <property type="component" value="Unassembled WGS sequence"/>
</dbReference>
<dbReference type="InterPro" id="IPR036047">
    <property type="entry name" value="F-box-like_dom_sf"/>
</dbReference>
<dbReference type="Pfam" id="PF12937">
    <property type="entry name" value="F-box-like"/>
    <property type="match status" value="1"/>
</dbReference>
<proteinExistence type="predicted"/>
<protein>
    <recommendedName>
        <fullName evidence="1">F-box domain-containing protein</fullName>
    </recommendedName>
</protein>
<dbReference type="InterPro" id="IPR001810">
    <property type="entry name" value="F-box_dom"/>
</dbReference>
<gene>
    <name evidence="2" type="ORF">FB567DRAFT_230461</name>
</gene>
<evidence type="ECO:0000313" key="2">
    <source>
        <dbReference type="EMBL" id="KAH7092094.1"/>
    </source>
</evidence>
<accession>A0A8K0RB92</accession>
<dbReference type="AlphaFoldDB" id="A0A8K0RB92"/>
<keyword evidence="3" id="KW-1185">Reference proteome</keyword>